<gene>
    <name evidence="2" type="ORF">EKO27_g6578</name>
</gene>
<dbReference type="EMBL" id="RYZI01000195">
    <property type="protein sequence ID" value="RWA08529.1"/>
    <property type="molecule type" value="Genomic_DNA"/>
</dbReference>
<evidence type="ECO:0000313" key="2">
    <source>
        <dbReference type="EMBL" id="RWA08529.1"/>
    </source>
</evidence>
<comment type="caution">
    <text evidence="2">The sequence shown here is derived from an EMBL/GenBank/DDBJ whole genome shotgun (WGS) entry which is preliminary data.</text>
</comment>
<proteinExistence type="predicted"/>
<feature type="region of interest" description="Disordered" evidence="1">
    <location>
        <begin position="37"/>
        <end position="78"/>
    </location>
</feature>
<protein>
    <submittedName>
        <fullName evidence="2">Uncharacterized protein</fullName>
    </submittedName>
</protein>
<accession>A0A439D257</accession>
<keyword evidence="3" id="KW-1185">Reference proteome</keyword>
<dbReference type="AlphaFoldDB" id="A0A439D257"/>
<name>A0A439D257_9PEZI</name>
<feature type="region of interest" description="Disordered" evidence="1">
    <location>
        <begin position="274"/>
        <end position="311"/>
    </location>
</feature>
<dbReference type="Proteomes" id="UP000286045">
    <property type="component" value="Unassembled WGS sequence"/>
</dbReference>
<sequence>MDAVLPYLALQDAFRPATAHRVEDSQPRHVQITHFDFSEYRPSTPGSKSHPIKIEGSPDASPSWPISSRKPSAPQGPLALPTSCLDIPAIRHDHQFNDTNYISEGRREGDSLVPLPVGLGELSTTEISIMTSPKAATTFLYLFLAAEEYWIRSHDHDMDPDINFWKKLVAQFNLNTLGDRVDTWVTARRIVTHLCNEPYKAHLRQQSHVTDDMSRLISVIDDCCQMSKYRRWEWQSGFKNVKTSSSNNINSEEEAQKDILERRPQTIEDHKKLIQALEKSEPPWSVNQEWKYEARRTRQPPSQSGGDGPKP</sequence>
<evidence type="ECO:0000313" key="3">
    <source>
        <dbReference type="Proteomes" id="UP000286045"/>
    </source>
</evidence>
<organism evidence="2 3">
    <name type="scientific">Xylaria grammica</name>
    <dbReference type="NCBI Taxonomy" id="363999"/>
    <lineage>
        <taxon>Eukaryota</taxon>
        <taxon>Fungi</taxon>
        <taxon>Dikarya</taxon>
        <taxon>Ascomycota</taxon>
        <taxon>Pezizomycotina</taxon>
        <taxon>Sordariomycetes</taxon>
        <taxon>Xylariomycetidae</taxon>
        <taxon>Xylariales</taxon>
        <taxon>Xylariaceae</taxon>
        <taxon>Xylaria</taxon>
    </lineage>
</organism>
<evidence type="ECO:0000256" key="1">
    <source>
        <dbReference type="SAM" id="MobiDB-lite"/>
    </source>
</evidence>
<reference evidence="2 3" key="1">
    <citation type="submission" date="2018-12" db="EMBL/GenBank/DDBJ databases">
        <title>Draft genome sequence of Xylaria grammica IHI A82.</title>
        <authorList>
            <person name="Buettner E."/>
            <person name="Kellner H."/>
        </authorList>
    </citation>
    <scope>NUCLEOTIDE SEQUENCE [LARGE SCALE GENOMIC DNA]</scope>
    <source>
        <strain evidence="2 3">IHI A82</strain>
    </source>
</reference>